<sequence length="69" mass="8015">MHRTVGILEFKEFMAFEDGQAVPVYLHSANPTVPTTNKDDAMRVTKCRYKKEFADKYIFRKVEAVSDDQ</sequence>
<name>A0A9X4MYS2_STRSU</name>
<accession>A0A9X4MYS2</accession>
<gene>
    <name evidence="1" type="ORF">NOL13_00470</name>
</gene>
<proteinExistence type="predicted"/>
<evidence type="ECO:0000313" key="1">
    <source>
        <dbReference type="EMBL" id="MDG4525893.1"/>
    </source>
</evidence>
<dbReference type="RefSeq" id="WP_222336468.1">
    <property type="nucleotide sequence ID" value="NZ_CP082204.1"/>
</dbReference>
<dbReference type="AlphaFoldDB" id="A0A9X4MYS2"/>
<dbReference type="EMBL" id="JANFMP010000001">
    <property type="protein sequence ID" value="MDG4525893.1"/>
    <property type="molecule type" value="Genomic_DNA"/>
</dbReference>
<protein>
    <submittedName>
        <fullName evidence="1">Uncharacterized protein</fullName>
    </submittedName>
</protein>
<dbReference type="Proteomes" id="UP001152875">
    <property type="component" value="Unassembled WGS sequence"/>
</dbReference>
<evidence type="ECO:0000313" key="2">
    <source>
        <dbReference type="Proteomes" id="UP001152875"/>
    </source>
</evidence>
<comment type="caution">
    <text evidence="1">The sequence shown here is derived from an EMBL/GenBank/DDBJ whole genome shotgun (WGS) entry which is preliminary data.</text>
</comment>
<reference evidence="1" key="1">
    <citation type="submission" date="2022-07" db="EMBL/GenBank/DDBJ databases">
        <title>Whole Genome Sequencing of Streptococcus suis.</title>
        <authorList>
            <person name="Dai X."/>
            <person name="Huang J."/>
            <person name="Wang L."/>
        </authorList>
    </citation>
    <scope>NUCLEOTIDE SEQUENCE</scope>
    <source>
        <strain evidence="1">XNB2</strain>
    </source>
</reference>
<organism evidence="1 2">
    <name type="scientific">Streptococcus suis</name>
    <dbReference type="NCBI Taxonomy" id="1307"/>
    <lineage>
        <taxon>Bacteria</taxon>
        <taxon>Bacillati</taxon>
        <taxon>Bacillota</taxon>
        <taxon>Bacilli</taxon>
        <taxon>Lactobacillales</taxon>
        <taxon>Streptococcaceae</taxon>
        <taxon>Streptococcus</taxon>
    </lineage>
</organism>